<dbReference type="PANTHER" id="PTHR45036">
    <property type="entry name" value="METHYLTRANSFERASE LIKE 7B"/>
    <property type="match status" value="1"/>
</dbReference>
<dbReference type="Proteomes" id="UP000289738">
    <property type="component" value="Chromosome B06"/>
</dbReference>
<organism evidence="2 3">
    <name type="scientific">Arachis hypogaea</name>
    <name type="common">Peanut</name>
    <dbReference type="NCBI Taxonomy" id="3818"/>
    <lineage>
        <taxon>Eukaryota</taxon>
        <taxon>Viridiplantae</taxon>
        <taxon>Streptophyta</taxon>
        <taxon>Embryophyta</taxon>
        <taxon>Tracheophyta</taxon>
        <taxon>Spermatophyta</taxon>
        <taxon>Magnoliopsida</taxon>
        <taxon>eudicotyledons</taxon>
        <taxon>Gunneridae</taxon>
        <taxon>Pentapetalae</taxon>
        <taxon>rosids</taxon>
        <taxon>fabids</taxon>
        <taxon>Fabales</taxon>
        <taxon>Fabaceae</taxon>
        <taxon>Papilionoideae</taxon>
        <taxon>50 kb inversion clade</taxon>
        <taxon>dalbergioids sensu lato</taxon>
        <taxon>Dalbergieae</taxon>
        <taxon>Pterocarpus clade</taxon>
        <taxon>Arachis</taxon>
    </lineage>
</organism>
<reference evidence="2 3" key="1">
    <citation type="submission" date="2019-01" db="EMBL/GenBank/DDBJ databases">
        <title>Sequencing of cultivated peanut Arachis hypogaea provides insights into genome evolution and oil improvement.</title>
        <authorList>
            <person name="Chen X."/>
        </authorList>
    </citation>
    <scope>NUCLEOTIDE SEQUENCE [LARGE SCALE GENOMIC DNA]</scope>
    <source>
        <strain evidence="3">cv. Fuhuasheng</strain>
        <tissue evidence="2">Leaves</tissue>
    </source>
</reference>
<dbReference type="EMBL" id="SDMP01000016">
    <property type="protein sequence ID" value="RYR03366.1"/>
    <property type="molecule type" value="Genomic_DNA"/>
</dbReference>
<dbReference type="PANTHER" id="PTHR45036:SF1">
    <property type="entry name" value="METHYLTRANSFERASE LIKE 7A"/>
    <property type="match status" value="1"/>
</dbReference>
<gene>
    <name evidence="2" type="ORF">Ahy_B06g082264</name>
</gene>
<evidence type="ECO:0008006" key="4">
    <source>
        <dbReference type="Google" id="ProtNLM"/>
    </source>
</evidence>
<keyword evidence="3" id="KW-1185">Reference proteome</keyword>
<evidence type="ECO:0000256" key="1">
    <source>
        <dbReference type="SAM" id="Phobius"/>
    </source>
</evidence>
<dbReference type="InterPro" id="IPR029063">
    <property type="entry name" value="SAM-dependent_MTases_sf"/>
</dbReference>
<dbReference type="AlphaFoldDB" id="A0A444YN26"/>
<comment type="caution">
    <text evidence="2">The sequence shown here is derived from an EMBL/GenBank/DDBJ whole genome shotgun (WGS) entry which is preliminary data.</text>
</comment>
<evidence type="ECO:0000313" key="3">
    <source>
        <dbReference type="Proteomes" id="UP000289738"/>
    </source>
</evidence>
<protein>
    <recommendedName>
        <fullName evidence="4">Methyltransferase type 11 domain-containing protein</fullName>
    </recommendedName>
</protein>
<dbReference type="InterPro" id="IPR052356">
    <property type="entry name" value="Thiol_S-MT"/>
</dbReference>
<keyword evidence="1" id="KW-0812">Transmembrane</keyword>
<evidence type="ECO:0000313" key="2">
    <source>
        <dbReference type="EMBL" id="RYR03366.1"/>
    </source>
</evidence>
<keyword evidence="1" id="KW-1133">Transmembrane helix</keyword>
<dbReference type="SUPFAM" id="SSF53335">
    <property type="entry name" value="S-adenosyl-L-methionine-dependent methyltransferases"/>
    <property type="match status" value="1"/>
</dbReference>
<feature type="transmembrane region" description="Helical" evidence="1">
    <location>
        <begin position="21"/>
        <end position="48"/>
    </location>
</feature>
<accession>A0A444YN26</accession>
<proteinExistence type="predicted"/>
<name>A0A444YN26_ARAHY</name>
<sequence length="124" mass="13561">MRLLLPSKERSSLIRFSGFDLRVRCAAAYLLVTTSNAIIAVLGGASAICNLSQYKSQVLSNLKGKALKILEVGPNLSYYANDSDVHVVGMDPNPKMEKYARSAARLAGLLLSDFEFFQAVYTIL</sequence>
<keyword evidence="1" id="KW-0472">Membrane</keyword>